<dbReference type="RefSeq" id="WP_234240510.1">
    <property type="nucleotide sequence ID" value="NZ_JABFTS010000009.1"/>
</dbReference>
<comment type="caution">
    <text evidence="2">The sequence shown here is derived from an EMBL/GenBank/DDBJ whole genome shotgun (WGS) entry which is preliminary data.</text>
</comment>
<evidence type="ECO:0000313" key="2">
    <source>
        <dbReference type="EMBL" id="MCE8053170.1"/>
    </source>
</evidence>
<dbReference type="EMBL" id="JABFTS010000009">
    <property type="protein sequence ID" value="MCE8053170.1"/>
    <property type="molecule type" value="Genomic_DNA"/>
</dbReference>
<reference evidence="2" key="1">
    <citation type="submission" date="2020-05" db="EMBL/GenBank/DDBJ databases">
        <authorList>
            <person name="Wang L."/>
            <person name="Shao Z."/>
        </authorList>
    </citation>
    <scope>NUCLEOTIDE SEQUENCE</scope>
    <source>
        <strain evidence="2">MCCC 1A05776</strain>
    </source>
</reference>
<feature type="region of interest" description="Disordered" evidence="1">
    <location>
        <begin position="272"/>
        <end position="329"/>
    </location>
</feature>
<proteinExistence type="predicted"/>
<feature type="compositionally biased region" description="Basic residues" evidence="1">
    <location>
        <begin position="296"/>
        <end position="311"/>
    </location>
</feature>
<evidence type="ECO:0008006" key="4">
    <source>
        <dbReference type="Google" id="ProtNLM"/>
    </source>
</evidence>
<accession>A0AAW4YZW9</accession>
<feature type="compositionally biased region" description="Basic and acidic residues" evidence="1">
    <location>
        <begin position="286"/>
        <end position="295"/>
    </location>
</feature>
<name>A0AAW4YZW9_9GAMM</name>
<dbReference type="Proteomes" id="UP001320178">
    <property type="component" value="Unassembled WGS sequence"/>
</dbReference>
<protein>
    <recommendedName>
        <fullName evidence="4">Phage protein</fullName>
    </recommendedName>
</protein>
<dbReference type="AlphaFoldDB" id="A0AAW4YZW9"/>
<evidence type="ECO:0000256" key="1">
    <source>
        <dbReference type="SAM" id="MobiDB-lite"/>
    </source>
</evidence>
<gene>
    <name evidence="2" type="ORF">HOP61_17910</name>
</gene>
<sequence>MAGDPRTIARLSGSAAEAKQIQREQLSERAKAENILSPEQMRSGNVPINAGKLMMTMLGGEIRPMTPDDLNQFRQKARELGRRFQGGITARQVVDMSLTVDRQRAREQIRMVVPAAARGLKKGSAVTALEVRFITDASGETKGVYRHHVTVEFTGYPEQVIAGEDTAQRAAAKMRKQGIRFDCDCGRHRYWYRYVASVGDYNAGRPESGFPKIRNPSLVGVACKHVLRVMSEIEGGSAVQAFLARAIEKGRKNGDGAGHIRQLQREAERLADKQAKRPMAANARASGDRDFDRARRALRKQSRATKVKPKRTAIGSKRMQALGATPGAHDKLIATTRDLGLTPEEAVAILQAAAKGKS</sequence>
<reference evidence="2" key="2">
    <citation type="journal article" date="2021" name="Front. Microbiol.">
        <title>Aerobic Denitrification and Heterotrophic Sulfur Oxidation in the Genus Halomonas Revealed by Six Novel Species Characterizations and Genome-Based Analysis.</title>
        <authorList>
            <person name="Wang L."/>
            <person name="Shao Z."/>
        </authorList>
    </citation>
    <scope>NUCLEOTIDE SEQUENCE</scope>
    <source>
        <strain evidence="2">MCCC 1A05776</strain>
    </source>
</reference>
<organism evidence="2 3">
    <name type="scientific">Billgrantia desiderata</name>
    <dbReference type="NCBI Taxonomy" id="52021"/>
    <lineage>
        <taxon>Bacteria</taxon>
        <taxon>Pseudomonadati</taxon>
        <taxon>Pseudomonadota</taxon>
        <taxon>Gammaproteobacteria</taxon>
        <taxon>Oceanospirillales</taxon>
        <taxon>Halomonadaceae</taxon>
        <taxon>Billgrantia</taxon>
    </lineage>
</organism>
<evidence type="ECO:0000313" key="3">
    <source>
        <dbReference type="Proteomes" id="UP001320178"/>
    </source>
</evidence>